<sequence>MTDSQQTGFGRAFLQENGAGPGNAYVYQGCASIGGFTDPRGSVSPIRCPSASEYDVFDVVGSLKGEAALPTTSLLARLEPRSRMLRIRCPFDLQAHYGRCTTPSDFRQWTQLIHFEQAQFSQLSGGALTALDETARATVDITGEITAQRIWYADPMLIAEVAEDEATDEIIAVAMDPRVMCGECGIPSDGTQRMYALVKRAVGTSPGLPAELLVSDDGGVTWDEYQIDTLAYDEDPSGMALVGSYVAVVSNDSGSLHYAPLTDLTDWTEVTVGFEVAGPPNAIFALNATAVWIVGDGGYIYFTEDISAGVVVQQAGGASDLYDVHAYSADDVLACGASAMHYTANGGATWTDPGALPSVSAFRACWMRGDLIWMVGDAAGGLYYSLDAGETWHEAAFPGSGTGTVYDIVFSLHPGSPFGFMAHTPTVGRGRVLRTIDGGHSWHQLPEGLTQIPDNDRITCVAACRDPNVMLAGGLGPAGDDGILLVGS</sequence>
<dbReference type="InterPro" id="IPR015943">
    <property type="entry name" value="WD40/YVTN_repeat-like_dom_sf"/>
</dbReference>
<dbReference type="InterPro" id="IPR002860">
    <property type="entry name" value="BNR_rpt"/>
</dbReference>
<organism evidence="1">
    <name type="scientific">viral metagenome</name>
    <dbReference type="NCBI Taxonomy" id="1070528"/>
    <lineage>
        <taxon>unclassified sequences</taxon>
        <taxon>metagenomes</taxon>
        <taxon>organismal metagenomes</taxon>
    </lineage>
</organism>
<dbReference type="SUPFAM" id="SSF110296">
    <property type="entry name" value="Oligoxyloglucan reducing end-specific cellobiohydrolase"/>
    <property type="match status" value="1"/>
</dbReference>
<accession>A0A6M3J2G8</accession>
<proteinExistence type="predicted"/>
<dbReference type="Gene3D" id="2.130.10.10">
    <property type="entry name" value="YVTN repeat-like/Quinoprotein amine dehydrogenase"/>
    <property type="match status" value="1"/>
</dbReference>
<gene>
    <name evidence="1" type="ORF">MM415B00582_0004</name>
</gene>
<reference evidence="1" key="1">
    <citation type="submission" date="2020-03" db="EMBL/GenBank/DDBJ databases">
        <title>The deep terrestrial virosphere.</title>
        <authorList>
            <person name="Holmfeldt K."/>
            <person name="Nilsson E."/>
            <person name="Simone D."/>
            <person name="Lopez-Fernandez M."/>
            <person name="Wu X."/>
            <person name="de Brujin I."/>
            <person name="Lundin D."/>
            <person name="Andersson A."/>
            <person name="Bertilsson S."/>
            <person name="Dopson M."/>
        </authorList>
    </citation>
    <scope>NUCLEOTIDE SEQUENCE</scope>
    <source>
        <strain evidence="1">MM415B00582</strain>
    </source>
</reference>
<evidence type="ECO:0000313" key="1">
    <source>
        <dbReference type="EMBL" id="QJA63718.1"/>
    </source>
</evidence>
<protein>
    <submittedName>
        <fullName evidence="1">Putative neuraminidase</fullName>
    </submittedName>
</protein>
<name>A0A6M3J2G8_9ZZZZ</name>
<dbReference type="EMBL" id="MT141504">
    <property type="protein sequence ID" value="QJA63718.1"/>
    <property type="molecule type" value="Genomic_DNA"/>
</dbReference>
<dbReference type="CDD" id="cd15482">
    <property type="entry name" value="Sialidase_non-viral"/>
    <property type="match status" value="1"/>
</dbReference>
<dbReference type="Pfam" id="PF02012">
    <property type="entry name" value="BNR"/>
    <property type="match status" value="1"/>
</dbReference>
<dbReference type="AlphaFoldDB" id="A0A6M3J2G8"/>